<dbReference type="InterPro" id="IPR002110">
    <property type="entry name" value="Ankyrin_rpt"/>
</dbReference>
<dbReference type="PANTHER" id="PTHR36300">
    <property type="entry name" value="RAW, ISOFORM A"/>
    <property type="match status" value="1"/>
</dbReference>
<dbReference type="SUPFAM" id="SSF48403">
    <property type="entry name" value="Ankyrin repeat"/>
    <property type="match status" value="1"/>
</dbReference>
<protein>
    <submittedName>
        <fullName evidence="2">Uncharacterized protein</fullName>
    </submittedName>
</protein>
<name>A0A5A8CCM2_CAFRO</name>
<dbReference type="InterPro" id="IPR039470">
    <property type="entry name" value="Nuc_deoxyri_tr2"/>
</dbReference>
<proteinExistence type="predicted"/>
<dbReference type="InterPro" id="IPR036770">
    <property type="entry name" value="Ankyrin_rpt-contain_sf"/>
</dbReference>
<dbReference type="PANTHER" id="PTHR36300:SF1">
    <property type="entry name" value="RAW, ISOFORM A"/>
    <property type="match status" value="1"/>
</dbReference>
<reference evidence="2 3" key="1">
    <citation type="submission" date="2019-07" db="EMBL/GenBank/DDBJ databases">
        <title>Genomes of Cafeteria roenbergensis.</title>
        <authorList>
            <person name="Fischer M.G."/>
            <person name="Hackl T."/>
            <person name="Roman M."/>
        </authorList>
    </citation>
    <scope>NUCLEOTIDE SEQUENCE [LARGE SCALE GENOMIC DNA]</scope>
    <source>
        <strain evidence="2 3">BVI</strain>
    </source>
</reference>
<comment type="caution">
    <text evidence="2">The sequence shown here is derived from an EMBL/GenBank/DDBJ whole genome shotgun (WGS) entry which is preliminary data.</text>
</comment>
<feature type="region of interest" description="Disordered" evidence="1">
    <location>
        <begin position="218"/>
        <end position="238"/>
    </location>
</feature>
<organism evidence="2 3">
    <name type="scientific">Cafeteria roenbergensis</name>
    <name type="common">Marine flagellate</name>
    <dbReference type="NCBI Taxonomy" id="33653"/>
    <lineage>
        <taxon>Eukaryota</taxon>
        <taxon>Sar</taxon>
        <taxon>Stramenopiles</taxon>
        <taxon>Bigyra</taxon>
        <taxon>Opalozoa</taxon>
        <taxon>Bicosoecida</taxon>
        <taxon>Cafeteriaceae</taxon>
        <taxon>Cafeteria</taxon>
    </lineage>
</organism>
<keyword evidence="3" id="KW-1185">Reference proteome</keyword>
<gene>
    <name evidence="2" type="ORF">FNF29_05059</name>
</gene>
<dbReference type="GO" id="GO:0005886">
    <property type="term" value="C:plasma membrane"/>
    <property type="evidence" value="ECO:0007669"/>
    <property type="project" value="TreeGrafter"/>
</dbReference>
<dbReference type="Pfam" id="PF15891">
    <property type="entry name" value="Nuc_deoxyri_tr2"/>
    <property type="match status" value="1"/>
</dbReference>
<evidence type="ECO:0000313" key="2">
    <source>
        <dbReference type="EMBL" id="KAA0150722.1"/>
    </source>
</evidence>
<evidence type="ECO:0000256" key="1">
    <source>
        <dbReference type="SAM" id="MobiDB-lite"/>
    </source>
</evidence>
<evidence type="ECO:0000313" key="3">
    <source>
        <dbReference type="Proteomes" id="UP000323011"/>
    </source>
</evidence>
<sequence length="442" mass="44363">MEDSTRRLLAACARADSASARAALSDGASPDACDSAGNPALVVSARVRALECVLALLDAGAKVTATNVELETALHVAAEAGDVAVAESLMAADAGGKLSDMRDARGRLARDLFPEQSGAMAQHPFAVVSGWGRAVLSKGRAMSALEAATGGKSVASNAEAANALGLLGVPLASSEGAAAMVEGASVSDAMALGGKGEEGATWDREAFAAAVEGLAADGGLEHPTSPAASSTAGCSPRANGAARATAHVAAAAPDASLEPQGDCPADAAAASVLAQASSDTDTEVAKAPAGMVFLGGACGSTTWRAETAVPWLTEAGIPFFNPQLGEGEWNETAVEREAVAKQAAGTLLFVFTSCTRAVSSCIEAAEFATVAAHTAQDVVLVIQDIEAGTAIEGDVVSPSEARDLMRGRAYLRDVACRRGAHVFDSLPLALSFVAARFAERGL</sequence>
<dbReference type="Proteomes" id="UP000323011">
    <property type="component" value="Unassembled WGS sequence"/>
</dbReference>
<dbReference type="Gene3D" id="1.25.40.20">
    <property type="entry name" value="Ankyrin repeat-containing domain"/>
    <property type="match status" value="1"/>
</dbReference>
<dbReference type="AlphaFoldDB" id="A0A5A8CCM2"/>
<dbReference type="Gene3D" id="3.40.50.450">
    <property type="match status" value="1"/>
</dbReference>
<dbReference type="Pfam" id="PF12796">
    <property type="entry name" value="Ank_2"/>
    <property type="match status" value="1"/>
</dbReference>
<accession>A0A5A8CCM2</accession>
<dbReference type="EMBL" id="VLTN01000032">
    <property type="protein sequence ID" value="KAA0150722.1"/>
    <property type="molecule type" value="Genomic_DNA"/>
</dbReference>
<dbReference type="SMART" id="SM00248">
    <property type="entry name" value="ANK"/>
    <property type="match status" value="2"/>
</dbReference>